<dbReference type="InterPro" id="IPR004045">
    <property type="entry name" value="Glutathione_S-Trfase_N"/>
</dbReference>
<accession>A0A136IN73</accession>
<dbReference type="Gene3D" id="1.20.1050.10">
    <property type="match status" value="1"/>
</dbReference>
<evidence type="ECO:0000259" key="3">
    <source>
        <dbReference type="PROSITE" id="PS50405"/>
    </source>
</evidence>
<evidence type="ECO:0000313" key="4">
    <source>
        <dbReference type="EMBL" id="KXJ86334.1"/>
    </source>
</evidence>
<dbReference type="PROSITE" id="PS50404">
    <property type="entry name" value="GST_NTER"/>
    <property type="match status" value="1"/>
</dbReference>
<dbReference type="Proteomes" id="UP000070501">
    <property type="component" value="Unassembled WGS sequence"/>
</dbReference>
<evidence type="ECO:0000313" key="5">
    <source>
        <dbReference type="Proteomes" id="UP000070501"/>
    </source>
</evidence>
<name>A0A136IN73_9PEZI</name>
<dbReference type="Pfam" id="PF00043">
    <property type="entry name" value="GST_C"/>
    <property type="match status" value="1"/>
</dbReference>
<dbReference type="PROSITE" id="PS50405">
    <property type="entry name" value="GST_CTER"/>
    <property type="match status" value="1"/>
</dbReference>
<feature type="domain" description="GST N-terminal" evidence="2">
    <location>
        <begin position="1"/>
        <end position="80"/>
    </location>
</feature>
<dbReference type="STRING" id="196109.A0A136IN73"/>
<dbReference type="SFLD" id="SFLDG01150">
    <property type="entry name" value="Main.1:_Beta-like"/>
    <property type="match status" value="1"/>
</dbReference>
<dbReference type="SFLD" id="SFLDG00358">
    <property type="entry name" value="Main_(cytGST)"/>
    <property type="match status" value="1"/>
</dbReference>
<protein>
    <submittedName>
        <fullName evidence="4">Glutathione S-transferase</fullName>
    </submittedName>
</protein>
<dbReference type="Gene3D" id="3.40.30.10">
    <property type="entry name" value="Glutaredoxin"/>
    <property type="match status" value="1"/>
</dbReference>
<dbReference type="SFLD" id="SFLDS00019">
    <property type="entry name" value="Glutathione_Transferase_(cytos"/>
    <property type="match status" value="1"/>
</dbReference>
<reference evidence="5" key="1">
    <citation type="submission" date="2016-02" db="EMBL/GenBank/DDBJ databases">
        <title>Draft genome sequence of Microdochium bolleyi, a fungal endophyte of beachgrass.</title>
        <authorList>
            <consortium name="DOE Joint Genome Institute"/>
            <person name="David A.S."/>
            <person name="May G."/>
            <person name="Haridas S."/>
            <person name="Lim J."/>
            <person name="Wang M."/>
            <person name="Labutti K."/>
            <person name="Lipzen A."/>
            <person name="Barry K."/>
            <person name="Grigoriev I.V."/>
        </authorList>
    </citation>
    <scope>NUCLEOTIDE SEQUENCE [LARGE SCALE GENOMIC DNA]</scope>
    <source>
        <strain evidence="5">J235TASD1</strain>
    </source>
</reference>
<dbReference type="PANTHER" id="PTHR44051">
    <property type="entry name" value="GLUTATHIONE S-TRANSFERASE-RELATED"/>
    <property type="match status" value="1"/>
</dbReference>
<comment type="similarity">
    <text evidence="1">Belongs to the GST superfamily.</text>
</comment>
<dbReference type="Pfam" id="PF13409">
    <property type="entry name" value="GST_N_2"/>
    <property type="match status" value="1"/>
</dbReference>
<feature type="domain" description="GST C-terminal" evidence="3">
    <location>
        <begin position="86"/>
        <end position="209"/>
    </location>
</feature>
<dbReference type="AlphaFoldDB" id="A0A136IN73"/>
<dbReference type="EMBL" id="KQ964269">
    <property type="protein sequence ID" value="KXJ86334.1"/>
    <property type="molecule type" value="Genomic_DNA"/>
</dbReference>
<dbReference type="GO" id="GO:0016740">
    <property type="term" value="F:transferase activity"/>
    <property type="evidence" value="ECO:0007669"/>
    <property type="project" value="UniProtKB-KW"/>
</dbReference>
<dbReference type="PANTHER" id="PTHR44051:SF9">
    <property type="entry name" value="GLUTATHIONE S-TRANSFERASE 1"/>
    <property type="match status" value="1"/>
</dbReference>
<dbReference type="OrthoDB" id="2309723at2759"/>
<sequence>MTLKVHHLTVSQSERVVWLCEELGLDYELVVHERAPIFAPAEYKALHPLGAAPVIQDGDLTLAESAACVEYICQKHAGGRLIVKPEASNYADYIYWFHFANSTLQSTLMRTFTFRSAGVPDDNPTVQRLLAKQAEILAYVDKRLSQVQYLAGDELTAADIMSVVSLTSMRCFASFSLEGYDNILAYLQRIAAREGYQRAIKKGDADLDIAQLVGAASPPMQKGLAQILKAREQSKA</sequence>
<dbReference type="InterPro" id="IPR004046">
    <property type="entry name" value="GST_C"/>
</dbReference>
<dbReference type="CDD" id="cd03046">
    <property type="entry name" value="GST_N_GTT1_like"/>
    <property type="match status" value="1"/>
</dbReference>
<keyword evidence="5" id="KW-1185">Reference proteome</keyword>
<evidence type="ECO:0000259" key="2">
    <source>
        <dbReference type="PROSITE" id="PS50404"/>
    </source>
</evidence>
<dbReference type="SUPFAM" id="SSF52833">
    <property type="entry name" value="Thioredoxin-like"/>
    <property type="match status" value="1"/>
</dbReference>
<dbReference type="InterPro" id="IPR040079">
    <property type="entry name" value="Glutathione_S-Trfase"/>
</dbReference>
<proteinExistence type="inferred from homology"/>
<dbReference type="InterPro" id="IPR036249">
    <property type="entry name" value="Thioredoxin-like_sf"/>
</dbReference>
<dbReference type="InterPro" id="IPR010987">
    <property type="entry name" value="Glutathione-S-Trfase_C-like"/>
</dbReference>
<dbReference type="InterPro" id="IPR036282">
    <property type="entry name" value="Glutathione-S-Trfase_C_sf"/>
</dbReference>
<keyword evidence="4" id="KW-0808">Transferase</keyword>
<organism evidence="4 5">
    <name type="scientific">Microdochium bolleyi</name>
    <dbReference type="NCBI Taxonomy" id="196109"/>
    <lineage>
        <taxon>Eukaryota</taxon>
        <taxon>Fungi</taxon>
        <taxon>Dikarya</taxon>
        <taxon>Ascomycota</taxon>
        <taxon>Pezizomycotina</taxon>
        <taxon>Sordariomycetes</taxon>
        <taxon>Xylariomycetidae</taxon>
        <taxon>Xylariales</taxon>
        <taxon>Microdochiaceae</taxon>
        <taxon>Microdochium</taxon>
    </lineage>
</organism>
<gene>
    <name evidence="4" type="ORF">Micbo1qcDRAFT_153250</name>
</gene>
<dbReference type="SUPFAM" id="SSF47616">
    <property type="entry name" value="GST C-terminal domain-like"/>
    <property type="match status" value="1"/>
</dbReference>
<evidence type="ECO:0000256" key="1">
    <source>
        <dbReference type="ARBA" id="ARBA00007409"/>
    </source>
</evidence>
<dbReference type="InParanoid" id="A0A136IN73"/>